<proteinExistence type="predicted"/>
<comment type="caution">
    <text evidence="1">The sequence shown here is derived from an EMBL/GenBank/DDBJ whole genome shotgun (WGS) entry which is preliminary data.</text>
</comment>
<evidence type="ECO:0008006" key="3">
    <source>
        <dbReference type="Google" id="ProtNLM"/>
    </source>
</evidence>
<protein>
    <recommendedName>
        <fullName evidence="3">Lipoprotein</fullName>
    </recommendedName>
</protein>
<reference evidence="2" key="1">
    <citation type="journal article" date="2019" name="Int. J. Syst. Evol. Microbiol.">
        <title>The Global Catalogue of Microorganisms (GCM) 10K type strain sequencing project: providing services to taxonomists for standard genome sequencing and annotation.</title>
        <authorList>
            <consortium name="The Broad Institute Genomics Platform"/>
            <consortium name="The Broad Institute Genome Sequencing Center for Infectious Disease"/>
            <person name="Wu L."/>
            <person name="Ma J."/>
        </authorList>
    </citation>
    <scope>NUCLEOTIDE SEQUENCE [LARGE SCALE GENOMIC DNA]</scope>
    <source>
        <strain evidence="2">JCM 15442</strain>
    </source>
</reference>
<sequence length="216" mass="21785">MKKLALLIPPLILGACGQTGVSIGQSFGMTAALTGTEVGADVVNVYSKNSDGTRGAYLGSEIKAYQPAQGNLGIQVQAASLGLTITAAKVLYTDSSGAPFAGTASVFNTSVNLKVPEGYACPAGAADCTFTEKTAVPVAFEKTGTNLYLLSEQAAIAAANSCIGGSSAVSAGPGGCAEVRMNVTLTGRDSLGGTRTVNIPQAQVRVFVATITEEVR</sequence>
<evidence type="ECO:0000313" key="2">
    <source>
        <dbReference type="Proteomes" id="UP000639973"/>
    </source>
</evidence>
<evidence type="ECO:0000313" key="1">
    <source>
        <dbReference type="EMBL" id="GGL80522.1"/>
    </source>
</evidence>
<keyword evidence="2" id="KW-1185">Reference proteome</keyword>
<accession>A0ABQ2G8P7</accession>
<dbReference type="EMBL" id="BMOL01000007">
    <property type="protein sequence ID" value="GGL80522.1"/>
    <property type="molecule type" value="Genomic_DNA"/>
</dbReference>
<dbReference type="PROSITE" id="PS51257">
    <property type="entry name" value="PROKAR_LIPOPROTEIN"/>
    <property type="match status" value="1"/>
</dbReference>
<name>A0ABQ2G8P7_9DEIO</name>
<gene>
    <name evidence="1" type="ORF">GCM10010840_17950</name>
</gene>
<organism evidence="1 2">
    <name type="scientific">Deinococcus aerolatus</name>
    <dbReference type="NCBI Taxonomy" id="522487"/>
    <lineage>
        <taxon>Bacteria</taxon>
        <taxon>Thermotogati</taxon>
        <taxon>Deinococcota</taxon>
        <taxon>Deinococci</taxon>
        <taxon>Deinococcales</taxon>
        <taxon>Deinococcaceae</taxon>
        <taxon>Deinococcus</taxon>
    </lineage>
</organism>
<dbReference type="RefSeq" id="WP_188971065.1">
    <property type="nucleotide sequence ID" value="NZ_BMOL01000007.1"/>
</dbReference>
<dbReference type="Proteomes" id="UP000639973">
    <property type="component" value="Unassembled WGS sequence"/>
</dbReference>